<evidence type="ECO:0000313" key="2">
    <source>
        <dbReference type="Proteomes" id="UP000525078"/>
    </source>
</evidence>
<organism evidence="1 2">
    <name type="scientific">Cannabis sativa</name>
    <name type="common">Hemp</name>
    <name type="synonym">Marijuana</name>
    <dbReference type="NCBI Taxonomy" id="3483"/>
    <lineage>
        <taxon>Eukaryota</taxon>
        <taxon>Viridiplantae</taxon>
        <taxon>Streptophyta</taxon>
        <taxon>Embryophyta</taxon>
        <taxon>Tracheophyta</taxon>
        <taxon>Spermatophyta</taxon>
        <taxon>Magnoliopsida</taxon>
        <taxon>eudicotyledons</taxon>
        <taxon>Gunneridae</taxon>
        <taxon>Pentapetalae</taxon>
        <taxon>rosids</taxon>
        <taxon>fabids</taxon>
        <taxon>Rosales</taxon>
        <taxon>Cannabaceae</taxon>
        <taxon>Cannabis</taxon>
    </lineage>
</organism>
<reference evidence="1 2" key="1">
    <citation type="journal article" date="2020" name="bioRxiv">
        <title>Sequence and annotation of 42 cannabis genomes reveals extensive copy number variation in cannabinoid synthesis and pathogen resistance genes.</title>
        <authorList>
            <person name="Mckernan K.J."/>
            <person name="Helbert Y."/>
            <person name="Kane L.T."/>
            <person name="Ebling H."/>
            <person name="Zhang L."/>
            <person name="Liu B."/>
            <person name="Eaton Z."/>
            <person name="Mclaughlin S."/>
            <person name="Kingan S."/>
            <person name="Baybayan P."/>
            <person name="Concepcion G."/>
            <person name="Jordan M."/>
            <person name="Riva A."/>
            <person name="Barbazuk W."/>
            <person name="Harkins T."/>
        </authorList>
    </citation>
    <scope>NUCLEOTIDE SEQUENCE [LARGE SCALE GENOMIC DNA]</scope>
    <source>
        <strain evidence="2">cv. Jamaican Lion 4</strain>
        <tissue evidence="1">Leaf</tissue>
    </source>
</reference>
<comment type="caution">
    <text evidence="1">The sequence shown here is derived from an EMBL/GenBank/DDBJ whole genome shotgun (WGS) entry which is preliminary data.</text>
</comment>
<accession>A0A7J6HNX5</accession>
<dbReference type="EMBL" id="JAATIP010000001">
    <property type="protein sequence ID" value="KAF4396964.1"/>
    <property type="molecule type" value="Genomic_DNA"/>
</dbReference>
<name>A0A7J6HNX5_CANSA</name>
<evidence type="ECO:0000313" key="1">
    <source>
        <dbReference type="EMBL" id="KAF4396964.1"/>
    </source>
</evidence>
<protein>
    <submittedName>
        <fullName evidence="1">Uncharacterized protein</fullName>
    </submittedName>
</protein>
<gene>
    <name evidence="1" type="ORF">F8388_004932</name>
</gene>
<sequence>MFGIVNGILGMFGSEVILGIGGKLSFGIVGPMGKLGSGGIVSPFGKVGKLGCGRDGMEGILGFGKFGPVDWRRLRAASPLSMLIKAKAMNKTKVKRLLKAIIQIKTQDFSSTMVVNCV</sequence>
<dbReference type="AlphaFoldDB" id="A0A7J6HNX5"/>
<dbReference type="Proteomes" id="UP000525078">
    <property type="component" value="Unassembled WGS sequence"/>
</dbReference>
<proteinExistence type="predicted"/>